<feature type="initiator methionine" description="Removed" evidence="10">
    <location>
        <position position="1"/>
    </location>
</feature>
<dbReference type="MEROPS" id="C44.A08"/>
<dbReference type="SUPFAM" id="SSF56235">
    <property type="entry name" value="N-terminal nucleophile aminohydrolases (Ntn hydrolases)"/>
    <property type="match status" value="1"/>
</dbReference>
<keyword evidence="14" id="KW-1185">Reference proteome</keyword>
<evidence type="ECO:0000256" key="7">
    <source>
        <dbReference type="ARBA" id="ARBA00022679"/>
    </source>
</evidence>
<comment type="subcellular location">
    <subcellularLocation>
        <location evidence="2 10">Cytoplasm</location>
    </subcellularLocation>
</comment>
<keyword evidence="6 10" id="KW-0032">Aminotransferase</keyword>
<dbReference type="InterPro" id="IPR005855">
    <property type="entry name" value="GFAT"/>
</dbReference>
<sequence length="592" mass="65719">MCGIVGYIGTNNARDIIIHGLERLEYRGYDSAGLAILNKDNLFDIYKDVGRVSVLSKSTNKILSNIGIGHTRWATHGKVTTLNAHPHKSPSGRFMIVHNGVIENFSQLKEQYLKGHTFLSETDTEVIAHLIEGFATYMEVENAILTTLKLLHGSYALLILDTQNPDKLYAAKDKPPLLVGKNTQGFTISSDVLALAGYATEYHVIEDKTFVVTTKNGIKFYNYDHEELDIKFKPLNIDVAAAEKGNYDHFMLKEINEQPGVIRNIISKYFNNYEINLNPSLIKSINNSSRIYILAAGTSMHAGLVGKRLLEQLTNKPVEVHIASEFAYYRPILDTNPFFILISQSGETADLRACLTYLRSNKYKTLTITNVITSTLAREADYALEIYAGPEIAVASTKAYIAQISVLAILAYELSAKDFDLKLELSKVAQAIENFLADTENLQALVSKYFKKEHAFYIGRGIDYATALEAALKLKEISYIHTEGFAAGELKHGTIALIEDGTPVIALISDETINLNTRSNLHEVKSRGAIPIIVTLESLKQKGDDIILDDVHPLLTPLVMVVPTQLISYYAALNLGFDIDKPRNLAKSVTVE</sequence>
<keyword evidence="9" id="KW-0315">Glutamine amidotransferase</keyword>
<evidence type="ECO:0000256" key="8">
    <source>
        <dbReference type="ARBA" id="ARBA00022737"/>
    </source>
</evidence>
<dbReference type="InterPro" id="IPR035466">
    <property type="entry name" value="GlmS/AgaS_SIS"/>
</dbReference>
<dbReference type="InterPro" id="IPR046348">
    <property type="entry name" value="SIS_dom_sf"/>
</dbReference>
<dbReference type="OrthoDB" id="106547at2"/>
<organism evidence="13 14">
    <name type="scientific">Alteracholeplasma palmae (strain ATCC 49389 / J233)</name>
    <name type="common">Acholeplasma palmae</name>
    <dbReference type="NCBI Taxonomy" id="1318466"/>
    <lineage>
        <taxon>Bacteria</taxon>
        <taxon>Bacillati</taxon>
        <taxon>Mycoplasmatota</taxon>
        <taxon>Mollicutes</taxon>
        <taxon>Acholeplasmatales</taxon>
        <taxon>Acholeplasmataceae</taxon>
        <taxon>Acholeplasma</taxon>
    </lineage>
</organism>
<dbReference type="FunFam" id="3.60.20.10:FF:000006">
    <property type="entry name" value="Glutamine--fructose-6-phosphate aminotransferase [isomerizing]"/>
    <property type="match status" value="1"/>
</dbReference>
<dbReference type="CDD" id="cd00714">
    <property type="entry name" value="GFAT"/>
    <property type="match status" value="1"/>
</dbReference>
<dbReference type="RefSeq" id="WP_030003574.1">
    <property type="nucleotide sequence ID" value="NC_022538.1"/>
</dbReference>
<evidence type="ECO:0000259" key="12">
    <source>
        <dbReference type="PROSITE" id="PS51464"/>
    </source>
</evidence>
<dbReference type="GO" id="GO:0097367">
    <property type="term" value="F:carbohydrate derivative binding"/>
    <property type="evidence" value="ECO:0007669"/>
    <property type="project" value="InterPro"/>
</dbReference>
<protein>
    <recommendedName>
        <fullName evidence="4 10">Glutamine--fructose-6-phosphate aminotransferase [isomerizing]</fullName>
        <ecNumber evidence="3 10">2.6.1.16</ecNumber>
    </recommendedName>
    <alternativeName>
        <fullName evidence="10">D-fructose-6-phosphate amidotransferase</fullName>
    </alternativeName>
    <alternativeName>
        <fullName evidence="10">GFAT</fullName>
    </alternativeName>
    <alternativeName>
        <fullName evidence="10">Glucosamine-6-phosphate synthase</fullName>
    </alternativeName>
    <alternativeName>
        <fullName evidence="10">Hexosephosphate aminotransferase</fullName>
    </alternativeName>
    <alternativeName>
        <fullName evidence="10">L-glutamine--D-fructose-6-phosphate amidotransferase</fullName>
    </alternativeName>
</protein>
<dbReference type="InterPro" id="IPR017932">
    <property type="entry name" value="GATase_2_dom"/>
</dbReference>
<dbReference type="PANTHER" id="PTHR10937">
    <property type="entry name" value="GLUCOSAMINE--FRUCTOSE-6-PHOSPHATE AMINOTRANSFERASE, ISOMERIZING"/>
    <property type="match status" value="1"/>
</dbReference>
<dbReference type="Proteomes" id="UP000032740">
    <property type="component" value="Chromosome"/>
</dbReference>
<feature type="active site" description="Nucleophile; for GATase activity" evidence="10">
    <location>
        <position position="2"/>
    </location>
</feature>
<dbReference type="HOGENOM" id="CLU_012520_7_1_14"/>
<keyword evidence="8" id="KW-0677">Repeat</keyword>
<dbReference type="PROSITE" id="PS51278">
    <property type="entry name" value="GATASE_TYPE_2"/>
    <property type="match status" value="1"/>
</dbReference>
<dbReference type="PANTHER" id="PTHR10937:SF0">
    <property type="entry name" value="GLUTAMINE--FRUCTOSE-6-PHOSPHATE TRANSAMINASE (ISOMERIZING)"/>
    <property type="match status" value="1"/>
</dbReference>
<proteinExistence type="inferred from homology"/>
<reference evidence="13 14" key="1">
    <citation type="journal article" date="2013" name="J. Mol. Microbiol. Biotechnol.">
        <title>Analysis of the Complete Genomes of Acholeplasma brassicae , A. palmae and A. laidlawii and Their Comparison to the Obligate Parasites from ' Candidatus Phytoplasma'.</title>
        <authorList>
            <person name="Kube M."/>
            <person name="Siewert C."/>
            <person name="Migdoll A.M."/>
            <person name="Duduk B."/>
            <person name="Holz S."/>
            <person name="Rabus R."/>
            <person name="Seemuller E."/>
            <person name="Mitrovic J."/>
            <person name="Muller I."/>
            <person name="Buttner C."/>
            <person name="Reinhardt R."/>
        </authorList>
    </citation>
    <scope>NUCLEOTIDE SEQUENCE [LARGE SCALE GENOMIC DNA]</scope>
    <source>
        <strain evidence="13 14">J233</strain>
    </source>
</reference>
<evidence type="ECO:0000256" key="9">
    <source>
        <dbReference type="ARBA" id="ARBA00022962"/>
    </source>
</evidence>
<feature type="domain" description="SIS" evidence="12">
    <location>
        <begin position="281"/>
        <end position="420"/>
    </location>
</feature>
<evidence type="ECO:0000256" key="10">
    <source>
        <dbReference type="HAMAP-Rule" id="MF_00164"/>
    </source>
</evidence>
<dbReference type="CDD" id="cd05008">
    <property type="entry name" value="SIS_GlmS_GlmD_1"/>
    <property type="match status" value="1"/>
</dbReference>
<feature type="active site" description="For Fru-6P isomerization activity" evidence="10">
    <location>
        <position position="587"/>
    </location>
</feature>
<dbReference type="GO" id="GO:0005975">
    <property type="term" value="P:carbohydrate metabolic process"/>
    <property type="evidence" value="ECO:0007669"/>
    <property type="project" value="UniProtKB-UniRule"/>
</dbReference>
<evidence type="ECO:0000256" key="6">
    <source>
        <dbReference type="ARBA" id="ARBA00022576"/>
    </source>
</evidence>
<dbReference type="GO" id="GO:0006487">
    <property type="term" value="P:protein N-linked glycosylation"/>
    <property type="evidence" value="ECO:0007669"/>
    <property type="project" value="TreeGrafter"/>
</dbReference>
<dbReference type="KEGG" id="apal:BN85411110"/>
<comment type="subunit">
    <text evidence="10">Homodimer.</text>
</comment>
<dbReference type="Pfam" id="PF01380">
    <property type="entry name" value="SIS"/>
    <property type="match status" value="2"/>
</dbReference>
<evidence type="ECO:0000313" key="13">
    <source>
        <dbReference type="EMBL" id="CCV64688.1"/>
    </source>
</evidence>
<dbReference type="InterPro" id="IPR001347">
    <property type="entry name" value="SIS_dom"/>
</dbReference>
<dbReference type="GO" id="GO:0004360">
    <property type="term" value="F:glutamine-fructose-6-phosphate transaminase (isomerizing) activity"/>
    <property type="evidence" value="ECO:0007669"/>
    <property type="project" value="UniProtKB-UniRule"/>
</dbReference>
<evidence type="ECO:0000313" key="14">
    <source>
        <dbReference type="Proteomes" id="UP000032740"/>
    </source>
</evidence>
<dbReference type="CDD" id="cd05009">
    <property type="entry name" value="SIS_GlmS_GlmD_2"/>
    <property type="match status" value="1"/>
</dbReference>
<evidence type="ECO:0000256" key="4">
    <source>
        <dbReference type="ARBA" id="ARBA00016090"/>
    </source>
</evidence>
<dbReference type="Pfam" id="PF13522">
    <property type="entry name" value="GATase_6"/>
    <property type="match status" value="1"/>
</dbReference>
<gene>
    <name evidence="10 13" type="primary">glmS</name>
    <name evidence="13" type="ORF">BN85411110</name>
</gene>
<dbReference type="EMBL" id="FO681347">
    <property type="protein sequence ID" value="CCV64688.1"/>
    <property type="molecule type" value="Genomic_DNA"/>
</dbReference>
<keyword evidence="5 10" id="KW-0963">Cytoplasm</keyword>
<dbReference type="GO" id="GO:0006047">
    <property type="term" value="P:UDP-N-acetylglucosamine metabolic process"/>
    <property type="evidence" value="ECO:0007669"/>
    <property type="project" value="TreeGrafter"/>
</dbReference>
<evidence type="ECO:0000259" key="11">
    <source>
        <dbReference type="PROSITE" id="PS51278"/>
    </source>
</evidence>
<keyword evidence="7 10" id="KW-0808">Transferase</keyword>
<dbReference type="HAMAP" id="MF_00164">
    <property type="entry name" value="GlmS"/>
    <property type="match status" value="1"/>
</dbReference>
<dbReference type="InterPro" id="IPR035490">
    <property type="entry name" value="GlmS/FrlB_SIS"/>
</dbReference>
<evidence type="ECO:0000256" key="2">
    <source>
        <dbReference type="ARBA" id="ARBA00004496"/>
    </source>
</evidence>
<dbReference type="NCBIfam" id="NF001484">
    <property type="entry name" value="PRK00331.1"/>
    <property type="match status" value="1"/>
</dbReference>
<dbReference type="SUPFAM" id="SSF53697">
    <property type="entry name" value="SIS domain"/>
    <property type="match status" value="1"/>
</dbReference>
<dbReference type="GO" id="GO:0006002">
    <property type="term" value="P:fructose 6-phosphate metabolic process"/>
    <property type="evidence" value="ECO:0007669"/>
    <property type="project" value="TreeGrafter"/>
</dbReference>
<dbReference type="GO" id="GO:0005829">
    <property type="term" value="C:cytosol"/>
    <property type="evidence" value="ECO:0007669"/>
    <property type="project" value="TreeGrafter"/>
</dbReference>
<comment type="catalytic activity">
    <reaction evidence="1 10">
        <text>D-fructose 6-phosphate + L-glutamine = D-glucosamine 6-phosphate + L-glutamate</text>
        <dbReference type="Rhea" id="RHEA:13237"/>
        <dbReference type="ChEBI" id="CHEBI:29985"/>
        <dbReference type="ChEBI" id="CHEBI:58359"/>
        <dbReference type="ChEBI" id="CHEBI:58725"/>
        <dbReference type="ChEBI" id="CHEBI:61527"/>
        <dbReference type="EC" id="2.6.1.16"/>
    </reaction>
</comment>
<dbReference type="AlphaFoldDB" id="U4KLH6"/>
<evidence type="ECO:0000256" key="1">
    <source>
        <dbReference type="ARBA" id="ARBA00001031"/>
    </source>
</evidence>
<dbReference type="FunFam" id="3.40.50.10490:FF:000001">
    <property type="entry name" value="Glutamine--fructose-6-phosphate aminotransferase [isomerizing]"/>
    <property type="match status" value="1"/>
</dbReference>
<feature type="domain" description="Glutamine amidotransferase type-2" evidence="11">
    <location>
        <begin position="2"/>
        <end position="216"/>
    </location>
</feature>
<dbReference type="Gene3D" id="3.40.50.10490">
    <property type="entry name" value="Glucose-6-phosphate isomerase like protein, domain 1"/>
    <property type="match status" value="2"/>
</dbReference>
<dbReference type="InterPro" id="IPR029055">
    <property type="entry name" value="Ntn_hydrolases_N"/>
</dbReference>
<comment type="function">
    <text evidence="10">Catalyzes the first step in hexosamine metabolism, converting fructose-6P into glucosamine-6P using glutamine as a nitrogen source.</text>
</comment>
<dbReference type="NCBIfam" id="TIGR01135">
    <property type="entry name" value="glmS"/>
    <property type="match status" value="1"/>
</dbReference>
<name>U4KLH6_ALTPJ</name>
<evidence type="ECO:0000256" key="5">
    <source>
        <dbReference type="ARBA" id="ARBA00022490"/>
    </source>
</evidence>
<dbReference type="InterPro" id="IPR047084">
    <property type="entry name" value="GFAT_N"/>
</dbReference>
<accession>U4KLH6</accession>
<feature type="domain" description="SIS" evidence="12">
    <location>
        <begin position="445"/>
        <end position="582"/>
    </location>
</feature>
<dbReference type="PROSITE" id="PS51464">
    <property type="entry name" value="SIS"/>
    <property type="match status" value="2"/>
</dbReference>
<evidence type="ECO:0000256" key="3">
    <source>
        <dbReference type="ARBA" id="ARBA00012916"/>
    </source>
</evidence>
<dbReference type="STRING" id="1318466.BN85411110"/>
<dbReference type="EC" id="2.6.1.16" evidence="3 10"/>
<dbReference type="Gene3D" id="3.60.20.10">
    <property type="entry name" value="Glutamine Phosphoribosylpyrophosphate, subunit 1, domain 1"/>
    <property type="match status" value="1"/>
</dbReference>